<keyword evidence="1" id="KW-0472">Membrane</keyword>
<dbReference type="Proteomes" id="UP000261087">
    <property type="component" value="Unassembled WGS sequence"/>
</dbReference>
<proteinExistence type="predicted"/>
<evidence type="ECO:0000313" key="3">
    <source>
        <dbReference type="Proteomes" id="UP000261087"/>
    </source>
</evidence>
<dbReference type="EMBL" id="QSVF01000008">
    <property type="protein sequence ID" value="RGO11312.1"/>
    <property type="molecule type" value="Genomic_DNA"/>
</dbReference>
<gene>
    <name evidence="2" type="ORF">DXB31_04410</name>
</gene>
<evidence type="ECO:0000313" key="2">
    <source>
        <dbReference type="EMBL" id="RGO11312.1"/>
    </source>
</evidence>
<dbReference type="RefSeq" id="WP_004609365.1">
    <property type="nucleotide sequence ID" value="NZ_CABKNM010000007.1"/>
</dbReference>
<accession>A0A3E5FR97</accession>
<feature type="transmembrane region" description="Helical" evidence="1">
    <location>
        <begin position="6"/>
        <end position="27"/>
    </location>
</feature>
<dbReference type="AlphaFoldDB" id="A0A3E5FR97"/>
<sequence>MNSITMAIIFMLFIGFFIFQIIKKFLLNNLDKSINKKDYALTVTLSDMSLARRFLGDYTCDLYKAKAYYLDKNVDKFDEMLEHIISTEYKNPEDKKSFLLLYYHTFILKENKKYTDLILNELKKYSDENFIKYNQQAYEVMINKRNDLIEEMDNQIDSKKFYGFSLGVILYMIAIQYERIGDLKHAFTYFRDCIVCFSPNEKYVALAKKKIAELERNIIMVEE</sequence>
<name>A0A3E5FR97_9FIRM</name>
<organism evidence="2 3">
    <name type="scientific">Thomasclavelia spiroformis</name>
    <dbReference type="NCBI Taxonomy" id="29348"/>
    <lineage>
        <taxon>Bacteria</taxon>
        <taxon>Bacillati</taxon>
        <taxon>Bacillota</taxon>
        <taxon>Erysipelotrichia</taxon>
        <taxon>Erysipelotrichales</taxon>
        <taxon>Coprobacillaceae</taxon>
        <taxon>Thomasclavelia</taxon>
    </lineage>
</organism>
<feature type="transmembrane region" description="Helical" evidence="1">
    <location>
        <begin position="161"/>
        <end position="177"/>
    </location>
</feature>
<comment type="caution">
    <text evidence="2">The sequence shown here is derived from an EMBL/GenBank/DDBJ whole genome shotgun (WGS) entry which is preliminary data.</text>
</comment>
<evidence type="ECO:0008006" key="4">
    <source>
        <dbReference type="Google" id="ProtNLM"/>
    </source>
</evidence>
<dbReference type="GeneID" id="94018384"/>
<keyword evidence="1" id="KW-1133">Transmembrane helix</keyword>
<keyword evidence="1" id="KW-0812">Transmembrane</keyword>
<protein>
    <recommendedName>
        <fullName evidence="4">Tetratricopeptide repeat protein</fullName>
    </recommendedName>
</protein>
<reference evidence="2 3" key="1">
    <citation type="submission" date="2018-08" db="EMBL/GenBank/DDBJ databases">
        <title>A genome reference for cultivated species of the human gut microbiota.</title>
        <authorList>
            <person name="Zou Y."/>
            <person name="Xue W."/>
            <person name="Luo G."/>
        </authorList>
    </citation>
    <scope>NUCLEOTIDE SEQUENCE [LARGE SCALE GENOMIC DNA]</scope>
    <source>
        <strain evidence="2 3">OM02-6</strain>
    </source>
</reference>
<evidence type="ECO:0000256" key="1">
    <source>
        <dbReference type="SAM" id="Phobius"/>
    </source>
</evidence>